<dbReference type="HOGENOM" id="CLU_049611_1_0_12"/>
<dbReference type="PANTHER" id="PTHR11280">
    <property type="entry name" value="GLUCOSAMINE-6-PHOSPHATE ISOMERASE"/>
    <property type="match status" value="1"/>
</dbReference>
<dbReference type="EMBL" id="CP003155">
    <property type="protein sequence ID" value="AEV28730.1"/>
    <property type="molecule type" value="Genomic_DNA"/>
</dbReference>
<dbReference type="Proteomes" id="UP000005632">
    <property type="component" value="Chromosome"/>
</dbReference>
<reference evidence="2 3" key="1">
    <citation type="submission" date="2011-11" db="EMBL/GenBank/DDBJ databases">
        <title>Complete sequence of Spirochaeta sp. grapes.</title>
        <authorList>
            <consortium name="US DOE Joint Genome Institute"/>
            <person name="Lucas S."/>
            <person name="Han J."/>
            <person name="Lapidus A."/>
            <person name="Cheng J.-F."/>
            <person name="Goodwin L."/>
            <person name="Pitluck S."/>
            <person name="Peters L."/>
            <person name="Ovchinnikova G."/>
            <person name="Munk A.C."/>
            <person name="Detter J.C."/>
            <person name="Han C."/>
            <person name="Tapia R."/>
            <person name="Land M."/>
            <person name="Hauser L."/>
            <person name="Kyrpides N."/>
            <person name="Ivanova N."/>
            <person name="Pagani I."/>
            <person name="Ritalahtilisa K."/>
            <person name="Loeffler F."/>
            <person name="Woyke T."/>
        </authorList>
    </citation>
    <scope>NUCLEOTIDE SEQUENCE [LARGE SCALE GENOMIC DNA]</scope>
    <source>
        <strain evidence="3">ATCC BAA-1885 / DSM 22778 / Grapes</strain>
    </source>
</reference>
<proteinExistence type="predicted"/>
<dbReference type="AlphaFoldDB" id="G8QQU9"/>
<keyword evidence="3" id="KW-1185">Reference proteome</keyword>
<evidence type="ECO:0000313" key="2">
    <source>
        <dbReference type="EMBL" id="AEV28730.1"/>
    </source>
</evidence>
<gene>
    <name evidence="2" type="ordered locus">SpiGrapes_0904</name>
</gene>
<dbReference type="GO" id="GO:0019262">
    <property type="term" value="P:N-acetylneuraminate catabolic process"/>
    <property type="evidence" value="ECO:0007669"/>
    <property type="project" value="TreeGrafter"/>
</dbReference>
<dbReference type="GO" id="GO:0005975">
    <property type="term" value="P:carbohydrate metabolic process"/>
    <property type="evidence" value="ECO:0007669"/>
    <property type="project" value="InterPro"/>
</dbReference>
<evidence type="ECO:0000259" key="1">
    <source>
        <dbReference type="Pfam" id="PF01182"/>
    </source>
</evidence>
<dbReference type="SUPFAM" id="SSF100950">
    <property type="entry name" value="NagB/RpiA/CoA transferase-like"/>
    <property type="match status" value="1"/>
</dbReference>
<dbReference type="RefSeq" id="WP_014269579.1">
    <property type="nucleotide sequence ID" value="NC_016633.1"/>
</dbReference>
<sequence>MNVNINIAPDPKTLGHNAAEAIAILLREAIKDHGTARIILSTGASQFETISALVEMDIPWDKVEMFHLDEYVGLSESHKASFRKYLKERFVSKISLKAAHFVNGEGDVSKNIEALTKELRKSPIDVGVIGIGENGHIAFNDPPADFDTEQAYKVVNLDERCKLQQVGEGWFPTLSDVPSQAITMCVKQIMACRHIVTAVPHQVKAKAIFDTLTQSVNPNVPATIMKGHPCWQLFIDDASAGMLFKLY</sequence>
<evidence type="ECO:0000313" key="3">
    <source>
        <dbReference type="Proteomes" id="UP000005632"/>
    </source>
</evidence>
<organism evidence="2 3">
    <name type="scientific">Sphaerochaeta pleomorpha (strain ATCC BAA-1885 / DSM 22778 / Grapes)</name>
    <dbReference type="NCBI Taxonomy" id="158190"/>
    <lineage>
        <taxon>Bacteria</taxon>
        <taxon>Pseudomonadati</taxon>
        <taxon>Spirochaetota</taxon>
        <taxon>Spirochaetia</taxon>
        <taxon>Spirochaetales</taxon>
        <taxon>Sphaerochaetaceae</taxon>
        <taxon>Sphaerochaeta</taxon>
    </lineage>
</organism>
<dbReference type="STRING" id="158190.SpiGrapes_0904"/>
<dbReference type="GO" id="GO:0006043">
    <property type="term" value="P:glucosamine catabolic process"/>
    <property type="evidence" value="ECO:0007669"/>
    <property type="project" value="TreeGrafter"/>
</dbReference>
<dbReference type="GO" id="GO:0005737">
    <property type="term" value="C:cytoplasm"/>
    <property type="evidence" value="ECO:0007669"/>
    <property type="project" value="TreeGrafter"/>
</dbReference>
<dbReference type="GO" id="GO:0006046">
    <property type="term" value="P:N-acetylglucosamine catabolic process"/>
    <property type="evidence" value="ECO:0007669"/>
    <property type="project" value="TreeGrafter"/>
</dbReference>
<dbReference type="KEGG" id="sgp:SpiGrapes_0904"/>
<dbReference type="InterPro" id="IPR004547">
    <property type="entry name" value="Glucosamine6P_isomerase"/>
</dbReference>
<dbReference type="PANTHER" id="PTHR11280:SF6">
    <property type="entry name" value="GLUCOSAMINE-6-PHOSPHATE ISOMERASE NAGB"/>
    <property type="match status" value="1"/>
</dbReference>
<name>G8QQU9_SPHPG</name>
<protein>
    <submittedName>
        <fullName evidence="2">6-phosphogluconolactonase/glucosamine-6-phosphate isomerase/deaminase</fullName>
    </submittedName>
</protein>
<dbReference type="Gene3D" id="3.40.50.1360">
    <property type="match status" value="1"/>
</dbReference>
<dbReference type="Pfam" id="PF01182">
    <property type="entry name" value="Glucosamine_iso"/>
    <property type="match status" value="1"/>
</dbReference>
<dbReference type="GO" id="GO:0016853">
    <property type="term" value="F:isomerase activity"/>
    <property type="evidence" value="ECO:0007669"/>
    <property type="project" value="UniProtKB-KW"/>
</dbReference>
<keyword evidence="2" id="KW-0413">Isomerase</keyword>
<dbReference type="OrthoDB" id="9791139at2"/>
<accession>G8QQU9</accession>
<dbReference type="eggNOG" id="COG0363">
    <property type="taxonomic scope" value="Bacteria"/>
</dbReference>
<dbReference type="InterPro" id="IPR037171">
    <property type="entry name" value="NagB/RpiA_transferase-like"/>
</dbReference>
<dbReference type="CDD" id="cd01399">
    <property type="entry name" value="GlcN6P_deaminase"/>
    <property type="match status" value="1"/>
</dbReference>
<dbReference type="InterPro" id="IPR006148">
    <property type="entry name" value="Glc/Gal-6P_isomerase"/>
</dbReference>
<dbReference type="GO" id="GO:0004342">
    <property type="term" value="F:glucosamine-6-phosphate deaminase activity"/>
    <property type="evidence" value="ECO:0007669"/>
    <property type="project" value="InterPro"/>
</dbReference>
<dbReference type="GO" id="GO:0042802">
    <property type="term" value="F:identical protein binding"/>
    <property type="evidence" value="ECO:0007669"/>
    <property type="project" value="TreeGrafter"/>
</dbReference>
<feature type="domain" description="Glucosamine/galactosamine-6-phosphate isomerase" evidence="1">
    <location>
        <begin position="9"/>
        <end position="226"/>
    </location>
</feature>